<keyword evidence="4 7" id="KW-0233">DNA recombination</keyword>
<evidence type="ECO:0000256" key="3">
    <source>
        <dbReference type="ARBA" id="ARBA00022763"/>
    </source>
</evidence>
<dbReference type="Gene3D" id="2.40.50.140">
    <property type="entry name" value="Nucleic acid-binding proteins"/>
    <property type="match status" value="1"/>
</dbReference>
<feature type="domain" description="DNA replication/recombination mediator RecO N-terminal" evidence="8">
    <location>
        <begin position="25"/>
        <end position="99"/>
    </location>
</feature>
<evidence type="ECO:0000256" key="7">
    <source>
        <dbReference type="HAMAP-Rule" id="MF_00201"/>
    </source>
</evidence>
<dbReference type="EMBL" id="MHNY01000052">
    <property type="protein sequence ID" value="OGZ53736.1"/>
    <property type="molecule type" value="Genomic_DNA"/>
</dbReference>
<dbReference type="STRING" id="1802128.A3H64_01715"/>
<comment type="caution">
    <text evidence="9">The sequence shown here is derived from an EMBL/GenBank/DDBJ whole genome shotgun (WGS) entry which is preliminary data.</text>
</comment>
<proteinExistence type="inferred from homology"/>
<dbReference type="InterPro" id="IPR022572">
    <property type="entry name" value="DNA_rep/recomb_RecO_N"/>
</dbReference>
<dbReference type="Pfam" id="PF11967">
    <property type="entry name" value="RecO_N"/>
    <property type="match status" value="1"/>
</dbReference>
<evidence type="ECO:0000256" key="5">
    <source>
        <dbReference type="ARBA" id="ARBA00023204"/>
    </source>
</evidence>
<gene>
    <name evidence="7" type="primary">recO</name>
    <name evidence="9" type="ORF">A3H64_01715</name>
</gene>
<protein>
    <recommendedName>
        <fullName evidence="2 7">DNA repair protein RecO</fullName>
    </recommendedName>
    <alternativeName>
        <fullName evidence="6 7">Recombination protein O</fullName>
    </alternativeName>
</protein>
<evidence type="ECO:0000256" key="6">
    <source>
        <dbReference type="ARBA" id="ARBA00033409"/>
    </source>
</evidence>
<dbReference type="HAMAP" id="MF_00201">
    <property type="entry name" value="RecO"/>
    <property type="match status" value="1"/>
</dbReference>
<dbReference type="InterPro" id="IPR012340">
    <property type="entry name" value="NA-bd_OB-fold"/>
</dbReference>
<dbReference type="InterPro" id="IPR042242">
    <property type="entry name" value="RecO_C"/>
</dbReference>
<evidence type="ECO:0000256" key="2">
    <source>
        <dbReference type="ARBA" id="ARBA00021310"/>
    </source>
</evidence>
<dbReference type="GO" id="GO:0043590">
    <property type="term" value="C:bacterial nucleoid"/>
    <property type="evidence" value="ECO:0007669"/>
    <property type="project" value="TreeGrafter"/>
</dbReference>
<sequence length="235" mass="26608">MVLDLASSLPAGRQVRDDKSMSYQLHQTEGIVLKRWSRGEGDAVLRLYTRDYGGVTLVAKGIRLEKSKLRGAVDLFSQTHVGFIAGKETYRLVHADLCEGRVSLHEDFLRYRAAGYVADLFCRSVADGQSDHALWLLLQEAFSFFSGEAFQEKTVAQSLHSFEIKFLNRLGYLPETMPHVARMMVSRPLGSFTNTLSFEDVEELSVFLRPLLEYALTQRWEDAPFVTSRALHISV</sequence>
<dbReference type="Proteomes" id="UP000178186">
    <property type="component" value="Unassembled WGS sequence"/>
</dbReference>
<dbReference type="SUPFAM" id="SSF57863">
    <property type="entry name" value="ArfGap/RecO-like zinc finger"/>
    <property type="match status" value="1"/>
</dbReference>
<dbReference type="NCBIfam" id="TIGR00613">
    <property type="entry name" value="reco"/>
    <property type="match status" value="1"/>
</dbReference>
<name>A0A1G2GU69_9BACT</name>
<dbReference type="InterPro" id="IPR037278">
    <property type="entry name" value="ARFGAP/RecO"/>
</dbReference>
<dbReference type="PANTHER" id="PTHR33991:SF1">
    <property type="entry name" value="DNA REPAIR PROTEIN RECO"/>
    <property type="match status" value="1"/>
</dbReference>
<evidence type="ECO:0000313" key="10">
    <source>
        <dbReference type="Proteomes" id="UP000178186"/>
    </source>
</evidence>
<dbReference type="InterPro" id="IPR003717">
    <property type="entry name" value="RecO"/>
</dbReference>
<evidence type="ECO:0000313" key="9">
    <source>
        <dbReference type="EMBL" id="OGZ53736.1"/>
    </source>
</evidence>
<dbReference type="GO" id="GO:0006310">
    <property type="term" value="P:DNA recombination"/>
    <property type="evidence" value="ECO:0007669"/>
    <property type="project" value="UniProtKB-UniRule"/>
</dbReference>
<dbReference type="Gene3D" id="1.20.1440.120">
    <property type="entry name" value="Recombination protein O, C-terminal domain"/>
    <property type="match status" value="1"/>
</dbReference>
<comment type="function">
    <text evidence="7">Involved in DNA repair and RecF pathway recombination.</text>
</comment>
<evidence type="ECO:0000259" key="8">
    <source>
        <dbReference type="Pfam" id="PF11967"/>
    </source>
</evidence>
<comment type="similarity">
    <text evidence="1 7">Belongs to the RecO family.</text>
</comment>
<dbReference type="AlphaFoldDB" id="A0A1G2GU69"/>
<organism evidence="9 10">
    <name type="scientific">Candidatus Ryanbacteria bacterium RIFCSPLOWO2_02_FULL_45_11c</name>
    <dbReference type="NCBI Taxonomy" id="1802128"/>
    <lineage>
        <taxon>Bacteria</taxon>
        <taxon>Candidatus Ryaniibacteriota</taxon>
    </lineage>
</organism>
<keyword evidence="3 7" id="KW-0227">DNA damage</keyword>
<keyword evidence="5 7" id="KW-0234">DNA repair</keyword>
<dbReference type="PANTHER" id="PTHR33991">
    <property type="entry name" value="DNA REPAIR PROTEIN RECO"/>
    <property type="match status" value="1"/>
</dbReference>
<evidence type="ECO:0000256" key="4">
    <source>
        <dbReference type="ARBA" id="ARBA00023172"/>
    </source>
</evidence>
<accession>A0A1G2GU69</accession>
<dbReference type="GO" id="GO:0006302">
    <property type="term" value="P:double-strand break repair"/>
    <property type="evidence" value="ECO:0007669"/>
    <property type="project" value="TreeGrafter"/>
</dbReference>
<dbReference type="SUPFAM" id="SSF50249">
    <property type="entry name" value="Nucleic acid-binding proteins"/>
    <property type="match status" value="1"/>
</dbReference>
<evidence type="ECO:0000256" key="1">
    <source>
        <dbReference type="ARBA" id="ARBA00007452"/>
    </source>
</evidence>
<dbReference type="Pfam" id="PF02565">
    <property type="entry name" value="RecO_C"/>
    <property type="match status" value="1"/>
</dbReference>
<reference evidence="9 10" key="1">
    <citation type="journal article" date="2016" name="Nat. Commun.">
        <title>Thousands of microbial genomes shed light on interconnected biogeochemical processes in an aquifer system.</title>
        <authorList>
            <person name="Anantharaman K."/>
            <person name="Brown C.T."/>
            <person name="Hug L.A."/>
            <person name="Sharon I."/>
            <person name="Castelle C.J."/>
            <person name="Probst A.J."/>
            <person name="Thomas B.C."/>
            <person name="Singh A."/>
            <person name="Wilkins M.J."/>
            <person name="Karaoz U."/>
            <person name="Brodie E.L."/>
            <person name="Williams K.H."/>
            <person name="Hubbard S.S."/>
            <person name="Banfield J.F."/>
        </authorList>
    </citation>
    <scope>NUCLEOTIDE SEQUENCE [LARGE SCALE GENOMIC DNA]</scope>
</reference>